<name>A0ABY5FEL5_9ACTN</name>
<feature type="region of interest" description="Disordered" evidence="1">
    <location>
        <begin position="1"/>
        <end position="40"/>
    </location>
</feature>
<sequence>MYMYGYVSPAEASRRSPGAYDGEGRRTGTRTTTITVTDGDEGAAPVTLLCTDTATATTGDAATVTDRMAERHGTTWIAVVPESAHDVHLDGPAAV</sequence>
<evidence type="ECO:0000313" key="3">
    <source>
        <dbReference type="Proteomes" id="UP001058236"/>
    </source>
</evidence>
<accession>A0ABY5FEL5</accession>
<proteinExistence type="predicted"/>
<gene>
    <name evidence="2" type="ORF">NLU04_28775</name>
</gene>
<organism evidence="2 3">
    <name type="scientific">Streptomyces cavourensis</name>
    <dbReference type="NCBI Taxonomy" id="67258"/>
    <lineage>
        <taxon>Bacteria</taxon>
        <taxon>Bacillati</taxon>
        <taxon>Actinomycetota</taxon>
        <taxon>Actinomycetes</taxon>
        <taxon>Kitasatosporales</taxon>
        <taxon>Streptomycetaceae</taxon>
        <taxon>Streptomyces</taxon>
    </lineage>
</organism>
<evidence type="ECO:0000256" key="1">
    <source>
        <dbReference type="SAM" id="MobiDB-lite"/>
    </source>
</evidence>
<dbReference type="RefSeq" id="WP_255239813.1">
    <property type="nucleotide sequence ID" value="NZ_CP101397.1"/>
</dbReference>
<protein>
    <submittedName>
        <fullName evidence="2">Uncharacterized protein</fullName>
    </submittedName>
</protein>
<evidence type="ECO:0000313" key="2">
    <source>
        <dbReference type="EMBL" id="UTR82188.1"/>
    </source>
</evidence>
<dbReference type="Proteomes" id="UP001058236">
    <property type="component" value="Chromosome"/>
</dbReference>
<keyword evidence="3" id="KW-1185">Reference proteome</keyword>
<dbReference type="EMBL" id="CP101397">
    <property type="protein sequence ID" value="UTR82188.1"/>
    <property type="molecule type" value="Genomic_DNA"/>
</dbReference>
<reference evidence="2" key="1">
    <citation type="submission" date="2022-07" db="EMBL/GenBank/DDBJ databases">
        <title>Genomic of Streptomyces cavourensis F2.</title>
        <authorList>
            <person name="Hu S."/>
            <person name="Liang W."/>
        </authorList>
    </citation>
    <scope>NUCLEOTIDE SEQUENCE</scope>
    <source>
        <strain evidence="2">F2</strain>
    </source>
</reference>